<feature type="repeat" description="WD" evidence="3">
    <location>
        <begin position="59"/>
        <end position="100"/>
    </location>
</feature>
<evidence type="ECO:0000313" key="6">
    <source>
        <dbReference type="Proteomes" id="UP000324800"/>
    </source>
</evidence>
<name>A0A5J4X549_9EUKA</name>
<comment type="caution">
    <text evidence="5">The sequence shown here is derived from an EMBL/GenBank/DDBJ whole genome shotgun (WGS) entry which is preliminary data.</text>
</comment>
<dbReference type="PANTHER" id="PTHR19920:SF0">
    <property type="entry name" value="CYTOSOLIC IRON-SULFUR PROTEIN ASSEMBLY PROTEIN CIAO1-RELATED"/>
    <property type="match status" value="1"/>
</dbReference>
<evidence type="ECO:0000313" key="5">
    <source>
        <dbReference type="EMBL" id="KAA6402320.1"/>
    </source>
</evidence>
<evidence type="ECO:0000256" key="2">
    <source>
        <dbReference type="ARBA" id="ARBA00022737"/>
    </source>
</evidence>
<evidence type="ECO:0000256" key="3">
    <source>
        <dbReference type="PROSITE-ProRule" id="PRU00221"/>
    </source>
</evidence>
<dbReference type="PANTHER" id="PTHR19920">
    <property type="entry name" value="WD40 PROTEIN CIAO1"/>
    <property type="match status" value="1"/>
</dbReference>
<feature type="repeat" description="WD" evidence="3">
    <location>
        <begin position="376"/>
        <end position="416"/>
    </location>
</feature>
<accession>A0A5J4X549</accession>
<dbReference type="OrthoDB" id="284782at2759"/>
<feature type="region of interest" description="Disordered" evidence="4">
    <location>
        <begin position="234"/>
        <end position="285"/>
    </location>
</feature>
<dbReference type="GO" id="GO:0016226">
    <property type="term" value="P:iron-sulfur cluster assembly"/>
    <property type="evidence" value="ECO:0007669"/>
    <property type="project" value="TreeGrafter"/>
</dbReference>
<keyword evidence="2" id="KW-0677">Repeat</keyword>
<dbReference type="InterPro" id="IPR036322">
    <property type="entry name" value="WD40_repeat_dom_sf"/>
</dbReference>
<evidence type="ECO:0000256" key="4">
    <source>
        <dbReference type="SAM" id="MobiDB-lite"/>
    </source>
</evidence>
<dbReference type="Gene3D" id="2.130.10.10">
    <property type="entry name" value="YVTN repeat-like/Quinoprotein amine dehydrogenase"/>
    <property type="match status" value="3"/>
</dbReference>
<proteinExistence type="predicted"/>
<sequence>MSVNTSILRKVTTLDGHIARVWYISWSPDGKLLASCSQDQSIIIWGKGDHNQWVMKLKFTGHSGTVRKINWSSDGKQLVSCSFDKKTIIYKISQPSPTEMEAVAISVLDGHESEVKDACFSYGNSDMLGTCGRDRQVIVWAVTDPIECIAQMTGHTQDIKCLAWHPTYTHLLVSGSYDNSIRFWLDPAVDRSGAFNKDLGEEVSDSWLQVELHEDHKSTVWDIAFESENKKRKKLSEKEKLSEREKLSEKDEQKEKEQQINIESRKDIKHDQQKDDEQTDKDSCSVVDDNAILPYGNSFQPRMLSCSADSSVIVWVRPINNHPYRPSQIIKDPFEEGSVIFKASVAQFAAGGNDNTLRIFTEDPINHQFFLEASVPDAHNSDINCVRFNPVETQYLATCSDDMLIHIWEVVEQASQ</sequence>
<dbReference type="InterPro" id="IPR019775">
    <property type="entry name" value="WD40_repeat_CS"/>
</dbReference>
<dbReference type="EMBL" id="SNRW01000254">
    <property type="protein sequence ID" value="KAA6402320.1"/>
    <property type="molecule type" value="Genomic_DNA"/>
</dbReference>
<dbReference type="CDD" id="cd00200">
    <property type="entry name" value="WD40"/>
    <property type="match status" value="1"/>
</dbReference>
<reference evidence="5 6" key="1">
    <citation type="submission" date="2019-03" db="EMBL/GenBank/DDBJ databases">
        <title>Single cell metagenomics reveals metabolic interactions within the superorganism composed of flagellate Streblomastix strix and complex community of Bacteroidetes bacteria on its surface.</title>
        <authorList>
            <person name="Treitli S.C."/>
            <person name="Kolisko M."/>
            <person name="Husnik F."/>
            <person name="Keeling P."/>
            <person name="Hampl V."/>
        </authorList>
    </citation>
    <scope>NUCLEOTIDE SEQUENCE [LARGE SCALE GENOMIC DNA]</scope>
    <source>
        <strain evidence="5">ST1C</strain>
    </source>
</reference>
<dbReference type="Proteomes" id="UP000324800">
    <property type="component" value="Unassembled WGS sequence"/>
</dbReference>
<dbReference type="AlphaFoldDB" id="A0A5J4X549"/>
<feature type="compositionally biased region" description="Basic and acidic residues" evidence="4">
    <location>
        <begin position="236"/>
        <end position="283"/>
    </location>
</feature>
<dbReference type="SMART" id="SM00320">
    <property type="entry name" value="WD40"/>
    <property type="match status" value="7"/>
</dbReference>
<evidence type="ECO:0000256" key="1">
    <source>
        <dbReference type="ARBA" id="ARBA00022574"/>
    </source>
</evidence>
<dbReference type="InterPro" id="IPR001680">
    <property type="entry name" value="WD40_rpt"/>
</dbReference>
<organism evidence="5 6">
    <name type="scientific">Streblomastix strix</name>
    <dbReference type="NCBI Taxonomy" id="222440"/>
    <lineage>
        <taxon>Eukaryota</taxon>
        <taxon>Metamonada</taxon>
        <taxon>Preaxostyla</taxon>
        <taxon>Oxymonadida</taxon>
        <taxon>Streblomastigidae</taxon>
        <taxon>Streblomastix</taxon>
    </lineage>
</organism>
<dbReference type="PROSITE" id="PS50082">
    <property type="entry name" value="WD_REPEATS_2"/>
    <property type="match status" value="4"/>
</dbReference>
<protein>
    <submittedName>
        <fullName evidence="5">Cytosolic iron-sulfur assembly component 1</fullName>
    </submittedName>
</protein>
<feature type="repeat" description="WD" evidence="3">
    <location>
        <begin position="14"/>
        <end position="45"/>
    </location>
</feature>
<keyword evidence="1 3" id="KW-0853">WD repeat</keyword>
<dbReference type="InterPro" id="IPR015943">
    <property type="entry name" value="WD40/YVTN_repeat-like_dom_sf"/>
</dbReference>
<gene>
    <name evidence="5" type="ORF">EZS28_002152</name>
</gene>
<dbReference type="PROSITE" id="PS50294">
    <property type="entry name" value="WD_REPEATS_REGION"/>
    <property type="match status" value="3"/>
</dbReference>
<feature type="repeat" description="WD" evidence="3">
    <location>
        <begin position="152"/>
        <end position="184"/>
    </location>
</feature>
<dbReference type="SUPFAM" id="SSF50978">
    <property type="entry name" value="WD40 repeat-like"/>
    <property type="match status" value="1"/>
</dbReference>
<dbReference type="Pfam" id="PF00400">
    <property type="entry name" value="WD40"/>
    <property type="match status" value="5"/>
</dbReference>
<dbReference type="GO" id="GO:0097361">
    <property type="term" value="C:cytosolic [4Fe-4S] assembly targeting complex"/>
    <property type="evidence" value="ECO:0007669"/>
    <property type="project" value="TreeGrafter"/>
</dbReference>
<dbReference type="PROSITE" id="PS00678">
    <property type="entry name" value="WD_REPEATS_1"/>
    <property type="match status" value="1"/>
</dbReference>